<evidence type="ECO:0000256" key="3">
    <source>
        <dbReference type="ARBA" id="ARBA00022448"/>
    </source>
</evidence>
<dbReference type="RefSeq" id="WP_102317732.1">
    <property type="nucleotide sequence ID" value="NZ_JBFRLP010000011.1"/>
</dbReference>
<dbReference type="InterPro" id="IPR050490">
    <property type="entry name" value="Bact_solute-bd_prot1"/>
</dbReference>
<protein>
    <recommendedName>
        <fullName evidence="6">Probable sugar-binding periplasmic protein</fullName>
    </recommendedName>
</protein>
<feature type="chain" id="PRO_5014620609" description="Probable sugar-binding periplasmic protein" evidence="7">
    <location>
        <begin position="22"/>
        <end position="428"/>
    </location>
</feature>
<dbReference type="PANTHER" id="PTHR43649:SF28">
    <property type="entry name" value="BINDING PROTEIN COMPONENT OF ABC SUGAR TRANSPORTER-RELATED"/>
    <property type="match status" value="1"/>
</dbReference>
<evidence type="ECO:0000256" key="5">
    <source>
        <dbReference type="ARBA" id="ARBA00049629"/>
    </source>
</evidence>
<gene>
    <name evidence="8" type="ORF">BCT23_18335</name>
</gene>
<organism evidence="8 9">
    <name type="scientific">Enterovibrio norvegicus</name>
    <dbReference type="NCBI Taxonomy" id="188144"/>
    <lineage>
        <taxon>Bacteria</taxon>
        <taxon>Pseudomonadati</taxon>
        <taxon>Pseudomonadota</taxon>
        <taxon>Gammaproteobacteria</taxon>
        <taxon>Vibrionales</taxon>
        <taxon>Vibrionaceae</taxon>
        <taxon>Enterovibrio</taxon>
    </lineage>
</organism>
<comment type="subcellular location">
    <subcellularLocation>
        <location evidence="1">Periplasm</location>
    </subcellularLocation>
</comment>
<reference evidence="9" key="1">
    <citation type="submission" date="2016-07" db="EMBL/GenBank/DDBJ databases">
        <title>Nontailed viruses are major unrecognized killers of bacteria in the ocean.</title>
        <authorList>
            <person name="Kauffman K."/>
            <person name="Hussain F."/>
            <person name="Yang J."/>
            <person name="Arevalo P."/>
            <person name="Brown J."/>
            <person name="Cutler M."/>
            <person name="Kelly L."/>
            <person name="Polz M.F."/>
        </authorList>
    </citation>
    <scope>NUCLEOTIDE SEQUENCE [LARGE SCALE GENOMIC DNA]</scope>
    <source>
        <strain evidence="9">10N.261.45.A10</strain>
    </source>
</reference>
<evidence type="ECO:0000256" key="6">
    <source>
        <dbReference type="ARBA" id="ARBA00049753"/>
    </source>
</evidence>
<evidence type="ECO:0000313" key="9">
    <source>
        <dbReference type="Proteomes" id="UP000235387"/>
    </source>
</evidence>
<comment type="function">
    <text evidence="5">Part of a binding-protein-dependent transport system for a sugar.</text>
</comment>
<comment type="similarity">
    <text evidence="2">Belongs to the bacterial solute-binding protein 1 family.</text>
</comment>
<sequence length="428" mass="48261">MKKLLKIMTFAVLAISPFANANTTLVIDSWRSDDAVWNEKIIPAFNKHYPDIHIEYRSPTGTTQWEQEMESRYKNQTAGDLIACRPFDRSLALFNRGIYKEITDLDGMENFPSFAQAPWQTDSGAQNYCLPMASVIHGFFYNKDIFEKVGISEPIITNADFYAALEKVKREGYLPLALGTKDRWEAATMGFQNIGPTYWKGEDGRDALLNGEERLDSAPYRETFLQLAKWGEFMGENFDQRSYGDAVDLFASGNAAVYPAGSWDIMNFNGKVNMGVFPPPVKKEGDACFFSDHTDIGMGINANSKNQKAAELFLEWMTTSEFAESMTNELSGFFSLSNHFFNLRNPIAQEMMSWRDKCDSTIRNTAQMLSRGEPNLEIEMWNASTSVMAGSMTPTQAISQLQSGLESWYQPQKDSVRLNTDTCSALSL</sequence>
<keyword evidence="4 7" id="KW-0732">Signal</keyword>
<evidence type="ECO:0000313" key="8">
    <source>
        <dbReference type="EMBL" id="PMN91067.1"/>
    </source>
</evidence>
<evidence type="ECO:0000256" key="2">
    <source>
        <dbReference type="ARBA" id="ARBA00008520"/>
    </source>
</evidence>
<evidence type="ECO:0000256" key="4">
    <source>
        <dbReference type="ARBA" id="ARBA00022729"/>
    </source>
</evidence>
<dbReference type="Proteomes" id="UP000235387">
    <property type="component" value="Unassembled WGS sequence"/>
</dbReference>
<comment type="caution">
    <text evidence="8">The sequence shown here is derived from an EMBL/GenBank/DDBJ whole genome shotgun (WGS) entry which is preliminary data.</text>
</comment>
<dbReference type="Gene3D" id="3.40.190.10">
    <property type="entry name" value="Periplasmic binding protein-like II"/>
    <property type="match status" value="2"/>
</dbReference>
<dbReference type="InterPro" id="IPR006059">
    <property type="entry name" value="SBP"/>
</dbReference>
<name>A0A2N7L9F5_9GAMM</name>
<dbReference type="AlphaFoldDB" id="A0A2N7L9F5"/>
<proteinExistence type="inferred from homology"/>
<dbReference type="GO" id="GO:0042597">
    <property type="term" value="C:periplasmic space"/>
    <property type="evidence" value="ECO:0007669"/>
    <property type="project" value="UniProtKB-SubCell"/>
</dbReference>
<dbReference type="EMBL" id="MDAL01000024">
    <property type="protein sequence ID" value="PMN91067.1"/>
    <property type="molecule type" value="Genomic_DNA"/>
</dbReference>
<keyword evidence="3" id="KW-0813">Transport</keyword>
<evidence type="ECO:0000256" key="7">
    <source>
        <dbReference type="SAM" id="SignalP"/>
    </source>
</evidence>
<accession>A0A2N7L9F5</accession>
<dbReference type="PANTHER" id="PTHR43649">
    <property type="entry name" value="ARABINOSE-BINDING PROTEIN-RELATED"/>
    <property type="match status" value="1"/>
</dbReference>
<dbReference type="Pfam" id="PF01547">
    <property type="entry name" value="SBP_bac_1"/>
    <property type="match status" value="1"/>
</dbReference>
<evidence type="ECO:0000256" key="1">
    <source>
        <dbReference type="ARBA" id="ARBA00004418"/>
    </source>
</evidence>
<feature type="signal peptide" evidence="7">
    <location>
        <begin position="1"/>
        <end position="21"/>
    </location>
</feature>
<dbReference type="SUPFAM" id="SSF53850">
    <property type="entry name" value="Periplasmic binding protein-like II"/>
    <property type="match status" value="1"/>
</dbReference>